<feature type="domain" description="BFD-like [2Fe-2S]-binding" evidence="2">
    <location>
        <begin position="397"/>
        <end position="451"/>
    </location>
</feature>
<name>A0A3N1XR55_9FIRM</name>
<dbReference type="Pfam" id="PF01266">
    <property type="entry name" value="DAO"/>
    <property type="match status" value="1"/>
</dbReference>
<dbReference type="Pfam" id="PF04324">
    <property type="entry name" value="Fer2_BFD"/>
    <property type="match status" value="1"/>
</dbReference>
<dbReference type="Gene3D" id="3.30.9.10">
    <property type="entry name" value="D-Amino Acid Oxidase, subunit A, domain 2"/>
    <property type="match status" value="1"/>
</dbReference>
<dbReference type="PANTHER" id="PTHR42720:SF1">
    <property type="entry name" value="GLYCEROL 3-PHOSPHATE OXIDASE"/>
    <property type="match status" value="1"/>
</dbReference>
<dbReference type="Gene3D" id="3.50.50.60">
    <property type="entry name" value="FAD/NAD(P)-binding domain"/>
    <property type="match status" value="1"/>
</dbReference>
<feature type="domain" description="FAD dependent oxidoreductase" evidence="1">
    <location>
        <begin position="3"/>
        <end position="351"/>
    </location>
</feature>
<comment type="caution">
    <text evidence="3">The sequence shown here is derived from an EMBL/GenBank/DDBJ whole genome shotgun (WGS) entry which is preliminary data.</text>
</comment>
<dbReference type="SUPFAM" id="SSF51905">
    <property type="entry name" value="FAD/NAD(P)-binding domain"/>
    <property type="match status" value="1"/>
</dbReference>
<dbReference type="CDD" id="cd19946">
    <property type="entry name" value="GlpA-like_Fer2_BFD-like"/>
    <property type="match status" value="1"/>
</dbReference>
<dbReference type="InterPro" id="IPR006076">
    <property type="entry name" value="FAD-dep_OxRdtase"/>
</dbReference>
<dbReference type="Proteomes" id="UP000273083">
    <property type="component" value="Unassembled WGS sequence"/>
</dbReference>
<dbReference type="OrthoDB" id="9801699at2"/>
<dbReference type="InterPro" id="IPR041854">
    <property type="entry name" value="BFD-like_2Fe2S-bd_dom_sf"/>
</dbReference>
<gene>
    <name evidence="3" type="ORF">EDD66_10350</name>
</gene>
<dbReference type="InterPro" id="IPR007419">
    <property type="entry name" value="BFD-like_2Fe2S-bd_dom"/>
</dbReference>
<sequence>MFDVVIIGAGIVGSSIARELSRYKLKTCVLEKGSDVATGSSKANSGIVHAGFDAKSGTLKAKLNVQGNIMFDQLSKDLDFPFRKNGSLVLCFNKKDIQKLEELKEKGDRNGVSNLSVLTKEQLSALEPNLNENVEAALYAPTGGIVCPYEMTIAFAENACMNGVEFNFNTEVTDIIKKEDSFIIETNNGRYGSKVIINAAGLFADEINNMVSKEKIEIKGRKGEYCLFDKTVGSLARMTLFQLPTSMGKGVLVSPTVDNNLLIGPTALDIPDKSDTTTTREGIEEVIDKARLTLREIPVNKTITSFSGIRAHAVKDDFIIGEASDVKGFINAAGIESPGLTSAPAIAKMIEEIVGRILSPSFNENFNPIRKGIPRFREMNNEERDNLIKENPSYGKVICRCETVTEGEILNAIHRPLGARTLDAVKRRTRAGMGRCQSGFCSTKIVSILARELNLSEIEITKFGGASYLLIGENKELMNP</sequence>
<dbReference type="RefSeq" id="WP_123608576.1">
    <property type="nucleotide sequence ID" value="NZ_RJVG01000003.1"/>
</dbReference>
<dbReference type="InterPro" id="IPR052745">
    <property type="entry name" value="G3P_Oxidase/Oxidoreductase"/>
</dbReference>
<dbReference type="Gene3D" id="1.10.10.1100">
    <property type="entry name" value="BFD-like [2Fe-2S]-binding domain"/>
    <property type="match status" value="1"/>
</dbReference>
<dbReference type="InterPro" id="IPR036188">
    <property type="entry name" value="FAD/NAD-bd_sf"/>
</dbReference>
<protein>
    <submittedName>
        <fullName evidence="3">Glycerol-3-phosphate dehydrogenase</fullName>
    </submittedName>
</protein>
<dbReference type="PANTHER" id="PTHR42720">
    <property type="entry name" value="GLYCEROL-3-PHOSPHATE DEHYDROGENASE"/>
    <property type="match status" value="1"/>
</dbReference>
<evidence type="ECO:0000259" key="2">
    <source>
        <dbReference type="Pfam" id="PF04324"/>
    </source>
</evidence>
<dbReference type="AlphaFoldDB" id="A0A3N1XR55"/>
<accession>A0A3N1XR55</accession>
<evidence type="ECO:0000259" key="1">
    <source>
        <dbReference type="Pfam" id="PF01266"/>
    </source>
</evidence>
<organism evidence="3 4">
    <name type="scientific">Mobilisporobacter senegalensis</name>
    <dbReference type="NCBI Taxonomy" id="1329262"/>
    <lineage>
        <taxon>Bacteria</taxon>
        <taxon>Bacillati</taxon>
        <taxon>Bacillota</taxon>
        <taxon>Clostridia</taxon>
        <taxon>Lachnospirales</taxon>
        <taxon>Lachnospiraceae</taxon>
        <taxon>Mobilisporobacter</taxon>
    </lineage>
</organism>
<proteinExistence type="predicted"/>
<evidence type="ECO:0000313" key="4">
    <source>
        <dbReference type="Proteomes" id="UP000273083"/>
    </source>
</evidence>
<evidence type="ECO:0000313" key="3">
    <source>
        <dbReference type="EMBL" id="ROR29115.1"/>
    </source>
</evidence>
<reference evidence="3 4" key="1">
    <citation type="submission" date="2018-11" db="EMBL/GenBank/DDBJ databases">
        <title>Genomic Encyclopedia of Type Strains, Phase IV (KMG-IV): sequencing the most valuable type-strain genomes for metagenomic binning, comparative biology and taxonomic classification.</title>
        <authorList>
            <person name="Goeker M."/>
        </authorList>
    </citation>
    <scope>NUCLEOTIDE SEQUENCE [LARGE SCALE GENOMIC DNA]</scope>
    <source>
        <strain evidence="3 4">DSM 26537</strain>
    </source>
</reference>
<keyword evidence="4" id="KW-1185">Reference proteome</keyword>
<dbReference type="EMBL" id="RJVG01000003">
    <property type="protein sequence ID" value="ROR29115.1"/>
    <property type="molecule type" value="Genomic_DNA"/>
</dbReference>